<proteinExistence type="predicted"/>
<evidence type="ECO:0000313" key="2">
    <source>
        <dbReference type="Proteomes" id="UP000580250"/>
    </source>
</evidence>
<organism evidence="1 2">
    <name type="scientific">Meloidogyne enterolobii</name>
    <name type="common">Root-knot nematode worm</name>
    <name type="synonym">Meloidogyne mayaguensis</name>
    <dbReference type="NCBI Taxonomy" id="390850"/>
    <lineage>
        <taxon>Eukaryota</taxon>
        <taxon>Metazoa</taxon>
        <taxon>Ecdysozoa</taxon>
        <taxon>Nematoda</taxon>
        <taxon>Chromadorea</taxon>
        <taxon>Rhabditida</taxon>
        <taxon>Tylenchina</taxon>
        <taxon>Tylenchomorpha</taxon>
        <taxon>Tylenchoidea</taxon>
        <taxon>Meloidogynidae</taxon>
        <taxon>Meloidogyninae</taxon>
        <taxon>Meloidogyne</taxon>
    </lineage>
</organism>
<dbReference type="AlphaFoldDB" id="A0A6V7WCL3"/>
<name>A0A6V7WCL3_MELEN</name>
<comment type="caution">
    <text evidence="1">The sequence shown here is derived from an EMBL/GenBank/DDBJ whole genome shotgun (WGS) entry which is preliminary data.</text>
</comment>
<protein>
    <submittedName>
        <fullName evidence="1">Uncharacterized protein</fullName>
    </submittedName>
</protein>
<sequence length="69" mass="8311">MVVKELQITEEAKYLSYAIFNPDVPDNNPAHLIIKRYHDIISKYNKEGKGYYFTKDYFAIYWMLLILLF</sequence>
<evidence type="ECO:0000313" key="1">
    <source>
        <dbReference type="EMBL" id="CAD2184735.1"/>
    </source>
</evidence>
<dbReference type="Proteomes" id="UP000580250">
    <property type="component" value="Unassembled WGS sequence"/>
</dbReference>
<dbReference type="EMBL" id="CAJEWN010000514">
    <property type="protein sequence ID" value="CAD2184735.1"/>
    <property type="molecule type" value="Genomic_DNA"/>
</dbReference>
<reference evidence="1 2" key="1">
    <citation type="submission" date="2020-08" db="EMBL/GenBank/DDBJ databases">
        <authorList>
            <person name="Koutsovoulos G."/>
            <person name="Danchin GJ E."/>
        </authorList>
    </citation>
    <scope>NUCLEOTIDE SEQUENCE [LARGE SCALE GENOMIC DNA]</scope>
</reference>
<accession>A0A6V7WCL3</accession>
<gene>
    <name evidence="1" type="ORF">MENT_LOCUS37106</name>
</gene>